<sequence length="108" mass="12158">MEQANIHDDGDGTRRRLQPSPSATVPEEDDPFDLPDDSPLWAAGPRCYICMVLMVILSALTDFAISTYLVPCWGWFIFEWSLLLVPIGTILYKLNECLIASEPPPCMR</sequence>
<feature type="compositionally biased region" description="Basic and acidic residues" evidence="1">
    <location>
        <begin position="1"/>
        <end position="14"/>
    </location>
</feature>
<evidence type="ECO:0000256" key="2">
    <source>
        <dbReference type="SAM" id="Phobius"/>
    </source>
</evidence>
<reference evidence="3" key="1">
    <citation type="journal article" date="2020" name="Cell">
        <title>Large-Scale Comparative Analyses of Tick Genomes Elucidate Their Genetic Diversity and Vector Capacities.</title>
        <authorList>
            <consortium name="Tick Genome and Microbiome Consortium (TIGMIC)"/>
            <person name="Jia N."/>
            <person name="Wang J."/>
            <person name="Shi W."/>
            <person name="Du L."/>
            <person name="Sun Y."/>
            <person name="Zhan W."/>
            <person name="Jiang J.F."/>
            <person name="Wang Q."/>
            <person name="Zhang B."/>
            <person name="Ji P."/>
            <person name="Bell-Sakyi L."/>
            <person name="Cui X.M."/>
            <person name="Yuan T.T."/>
            <person name="Jiang B.G."/>
            <person name="Yang W.F."/>
            <person name="Lam T.T."/>
            <person name="Chang Q.C."/>
            <person name="Ding S.J."/>
            <person name="Wang X.J."/>
            <person name="Zhu J.G."/>
            <person name="Ruan X.D."/>
            <person name="Zhao L."/>
            <person name="Wei J.T."/>
            <person name="Ye R.Z."/>
            <person name="Que T.C."/>
            <person name="Du C.H."/>
            <person name="Zhou Y.H."/>
            <person name="Cheng J.X."/>
            <person name="Dai P.F."/>
            <person name="Guo W.B."/>
            <person name="Han X.H."/>
            <person name="Huang E.J."/>
            <person name="Li L.F."/>
            <person name="Wei W."/>
            <person name="Gao Y.C."/>
            <person name="Liu J.Z."/>
            <person name="Shao H.Z."/>
            <person name="Wang X."/>
            <person name="Wang C.C."/>
            <person name="Yang T.C."/>
            <person name="Huo Q.B."/>
            <person name="Li W."/>
            <person name="Chen H.Y."/>
            <person name="Chen S.E."/>
            <person name="Zhou L.G."/>
            <person name="Ni X.B."/>
            <person name="Tian J.H."/>
            <person name="Sheng Y."/>
            <person name="Liu T."/>
            <person name="Pan Y.S."/>
            <person name="Xia L.Y."/>
            <person name="Li J."/>
            <person name="Zhao F."/>
            <person name="Cao W.C."/>
        </authorList>
    </citation>
    <scope>NUCLEOTIDE SEQUENCE</scope>
    <source>
        <strain evidence="3">Rsan-2018</strain>
    </source>
</reference>
<comment type="caution">
    <text evidence="3">The sequence shown here is derived from an EMBL/GenBank/DDBJ whole genome shotgun (WGS) entry which is preliminary data.</text>
</comment>
<dbReference type="EMBL" id="JABSTV010001250">
    <property type="protein sequence ID" value="KAH7957253.1"/>
    <property type="molecule type" value="Genomic_DNA"/>
</dbReference>
<evidence type="ECO:0000256" key="1">
    <source>
        <dbReference type="SAM" id="MobiDB-lite"/>
    </source>
</evidence>
<name>A0A9D4PX52_RHISA</name>
<keyword evidence="4" id="KW-1185">Reference proteome</keyword>
<reference evidence="3" key="2">
    <citation type="submission" date="2021-09" db="EMBL/GenBank/DDBJ databases">
        <authorList>
            <person name="Jia N."/>
            <person name="Wang J."/>
            <person name="Shi W."/>
            <person name="Du L."/>
            <person name="Sun Y."/>
            <person name="Zhan W."/>
            <person name="Jiang J."/>
            <person name="Wang Q."/>
            <person name="Zhang B."/>
            <person name="Ji P."/>
            <person name="Sakyi L.B."/>
            <person name="Cui X."/>
            <person name="Yuan T."/>
            <person name="Jiang B."/>
            <person name="Yang W."/>
            <person name="Lam T.T.-Y."/>
            <person name="Chang Q."/>
            <person name="Ding S."/>
            <person name="Wang X."/>
            <person name="Zhu J."/>
            <person name="Ruan X."/>
            <person name="Zhao L."/>
            <person name="Wei J."/>
            <person name="Que T."/>
            <person name="Du C."/>
            <person name="Cheng J."/>
            <person name="Dai P."/>
            <person name="Han X."/>
            <person name="Huang E."/>
            <person name="Gao Y."/>
            <person name="Liu J."/>
            <person name="Shao H."/>
            <person name="Ye R."/>
            <person name="Li L."/>
            <person name="Wei W."/>
            <person name="Wang X."/>
            <person name="Wang C."/>
            <person name="Huo Q."/>
            <person name="Li W."/>
            <person name="Guo W."/>
            <person name="Chen H."/>
            <person name="Chen S."/>
            <person name="Zhou L."/>
            <person name="Zhou L."/>
            <person name="Ni X."/>
            <person name="Tian J."/>
            <person name="Zhou Y."/>
            <person name="Sheng Y."/>
            <person name="Liu T."/>
            <person name="Pan Y."/>
            <person name="Xia L."/>
            <person name="Li J."/>
            <person name="Zhao F."/>
            <person name="Cao W."/>
        </authorList>
    </citation>
    <scope>NUCLEOTIDE SEQUENCE</scope>
    <source>
        <strain evidence="3">Rsan-2018</strain>
        <tissue evidence="3">Larvae</tissue>
    </source>
</reference>
<keyword evidence="2" id="KW-0812">Transmembrane</keyword>
<feature type="transmembrane region" description="Helical" evidence="2">
    <location>
        <begin position="75"/>
        <end position="94"/>
    </location>
</feature>
<evidence type="ECO:0000313" key="4">
    <source>
        <dbReference type="Proteomes" id="UP000821837"/>
    </source>
</evidence>
<keyword evidence="2" id="KW-1133">Transmembrane helix</keyword>
<feature type="compositionally biased region" description="Acidic residues" evidence="1">
    <location>
        <begin position="26"/>
        <end position="36"/>
    </location>
</feature>
<gene>
    <name evidence="3" type="ORF">HPB52_016654</name>
</gene>
<evidence type="ECO:0000313" key="3">
    <source>
        <dbReference type="EMBL" id="KAH7957253.1"/>
    </source>
</evidence>
<organism evidence="3 4">
    <name type="scientific">Rhipicephalus sanguineus</name>
    <name type="common">Brown dog tick</name>
    <name type="synonym">Ixodes sanguineus</name>
    <dbReference type="NCBI Taxonomy" id="34632"/>
    <lineage>
        <taxon>Eukaryota</taxon>
        <taxon>Metazoa</taxon>
        <taxon>Ecdysozoa</taxon>
        <taxon>Arthropoda</taxon>
        <taxon>Chelicerata</taxon>
        <taxon>Arachnida</taxon>
        <taxon>Acari</taxon>
        <taxon>Parasitiformes</taxon>
        <taxon>Ixodida</taxon>
        <taxon>Ixodoidea</taxon>
        <taxon>Ixodidae</taxon>
        <taxon>Rhipicephalinae</taxon>
        <taxon>Rhipicephalus</taxon>
        <taxon>Rhipicephalus</taxon>
    </lineage>
</organism>
<feature type="transmembrane region" description="Helical" evidence="2">
    <location>
        <begin position="48"/>
        <end position="69"/>
    </location>
</feature>
<keyword evidence="2" id="KW-0472">Membrane</keyword>
<protein>
    <submittedName>
        <fullName evidence="3">Uncharacterized protein</fullName>
    </submittedName>
</protein>
<dbReference type="AlphaFoldDB" id="A0A9D4PX52"/>
<proteinExistence type="predicted"/>
<dbReference type="Proteomes" id="UP000821837">
    <property type="component" value="Unassembled WGS sequence"/>
</dbReference>
<accession>A0A9D4PX52</accession>
<feature type="region of interest" description="Disordered" evidence="1">
    <location>
        <begin position="1"/>
        <end position="37"/>
    </location>
</feature>